<keyword evidence="2" id="KW-0863">Zinc-finger</keyword>
<evidence type="ECO:0000256" key="1">
    <source>
        <dbReference type="ARBA" id="ARBA00022723"/>
    </source>
</evidence>
<keyword evidence="4" id="KW-0812">Transmembrane</keyword>
<reference evidence="7" key="1">
    <citation type="submission" date="2022-11" db="UniProtKB">
        <authorList>
            <consortium name="WormBaseParasite"/>
        </authorList>
    </citation>
    <scope>IDENTIFICATION</scope>
</reference>
<accession>A0A915PNE3</accession>
<dbReference type="PANTHER" id="PTHR46347">
    <property type="entry name" value="RING/FYVE/PHD ZINC FINGER SUPERFAMILY PROTEIN"/>
    <property type="match status" value="1"/>
</dbReference>
<dbReference type="Pfam" id="PF12906">
    <property type="entry name" value="RINGv"/>
    <property type="match status" value="1"/>
</dbReference>
<keyword evidence="4" id="KW-0472">Membrane</keyword>
<name>A0A915PNE3_9BILA</name>
<feature type="transmembrane region" description="Helical" evidence="4">
    <location>
        <begin position="539"/>
        <end position="556"/>
    </location>
</feature>
<keyword evidence="6" id="KW-1185">Reference proteome</keyword>
<dbReference type="PROSITE" id="PS51292">
    <property type="entry name" value="ZF_RING_CH"/>
    <property type="match status" value="1"/>
</dbReference>
<dbReference type="InterPro" id="IPR011016">
    <property type="entry name" value="Znf_RING-CH"/>
</dbReference>
<evidence type="ECO:0000256" key="3">
    <source>
        <dbReference type="ARBA" id="ARBA00022833"/>
    </source>
</evidence>
<dbReference type="GO" id="GO:0008270">
    <property type="term" value="F:zinc ion binding"/>
    <property type="evidence" value="ECO:0007669"/>
    <property type="project" value="UniProtKB-KW"/>
</dbReference>
<dbReference type="SMART" id="SM00744">
    <property type="entry name" value="RINGv"/>
    <property type="match status" value="1"/>
</dbReference>
<dbReference type="Gene3D" id="3.30.40.10">
    <property type="entry name" value="Zinc/RING finger domain, C3HC4 (zinc finger)"/>
    <property type="match status" value="1"/>
</dbReference>
<keyword evidence="3" id="KW-0862">Zinc</keyword>
<dbReference type="WBParaSite" id="sdigi.contig284.g7047.t1">
    <property type="protein sequence ID" value="sdigi.contig284.g7047.t1"/>
    <property type="gene ID" value="sdigi.contig284.g7047"/>
</dbReference>
<dbReference type="AlphaFoldDB" id="A0A915PNE3"/>
<sequence length="583" mass="67331">MLFIISLFSSKLITHEAIKKIIISKKIISKSQISDNTWKVSVKDWKRRDKEHCKITDKLEQLFIVLSNHFIELSVVDQEIPGSHVGRIDSNTAVSSTNKDLNLDETQMSHVPLTTSYVIKSQRQKPNQTVAIYFAPMKKRRDMALTEIQLCNDADAAPAGSGCIPPRAEQRCFLTWRRPSNTETEDMKTPKLILITNFVEKEIDNTQTVITKLIARMHSEGDVANDQVPLMKFTFERKEEVVVSDKALTSCKEKIPPLSEYECTISAFFHMWCGGGFLGSSQNPFHVPHRPYTREGHFGKHLEMHRCLPCTPYGPFWQRDLVFGGLAVIADDSLEVLWWKCFSRRRGPVKEIKVKVSRWEEIKMSRIFGLYFALTGSFAAFCSSMDEEMIATVSATRFDSNSKVSYLSSMEIDVALLPLPSQHASTEHIRADRSKICRYCLSDDDTGEWLAPCKCIGTMKWVHTSCFMQWLSLAPATMKYSCAICNYVYRRQWRLKPYKCWHWPQFHLRIADLFGIYFDLTLTYRLYRYFPRCLDNRVTFFLYASYVLLWKLVVLSRMRLNFYSNIAYDIATSICSSTVLDAL</sequence>
<dbReference type="SUPFAM" id="SSF57850">
    <property type="entry name" value="RING/U-box"/>
    <property type="match status" value="1"/>
</dbReference>
<evidence type="ECO:0000313" key="7">
    <source>
        <dbReference type="WBParaSite" id="sdigi.contig284.g7047.t1"/>
    </source>
</evidence>
<evidence type="ECO:0000256" key="2">
    <source>
        <dbReference type="ARBA" id="ARBA00022771"/>
    </source>
</evidence>
<dbReference type="PANTHER" id="PTHR46347:SF1">
    <property type="entry name" value="RING_FYVE_PHD ZINC FINGER SUPERFAMILY PROTEIN"/>
    <property type="match status" value="1"/>
</dbReference>
<keyword evidence="1" id="KW-0479">Metal-binding</keyword>
<evidence type="ECO:0000313" key="6">
    <source>
        <dbReference type="Proteomes" id="UP000887581"/>
    </source>
</evidence>
<feature type="domain" description="RING-CH-type" evidence="5">
    <location>
        <begin position="429"/>
        <end position="492"/>
    </location>
</feature>
<protein>
    <submittedName>
        <fullName evidence="7">RING-CH-type domain-containing protein</fullName>
    </submittedName>
</protein>
<proteinExistence type="predicted"/>
<organism evidence="6 7">
    <name type="scientific">Setaria digitata</name>
    <dbReference type="NCBI Taxonomy" id="48799"/>
    <lineage>
        <taxon>Eukaryota</taxon>
        <taxon>Metazoa</taxon>
        <taxon>Ecdysozoa</taxon>
        <taxon>Nematoda</taxon>
        <taxon>Chromadorea</taxon>
        <taxon>Rhabditida</taxon>
        <taxon>Spirurina</taxon>
        <taxon>Spiruromorpha</taxon>
        <taxon>Filarioidea</taxon>
        <taxon>Setariidae</taxon>
        <taxon>Setaria</taxon>
    </lineage>
</organism>
<dbReference type="Proteomes" id="UP000887581">
    <property type="component" value="Unplaced"/>
</dbReference>
<evidence type="ECO:0000256" key="4">
    <source>
        <dbReference type="SAM" id="Phobius"/>
    </source>
</evidence>
<dbReference type="InterPro" id="IPR013083">
    <property type="entry name" value="Znf_RING/FYVE/PHD"/>
</dbReference>
<evidence type="ECO:0000259" key="5">
    <source>
        <dbReference type="PROSITE" id="PS51292"/>
    </source>
</evidence>
<keyword evidence="4" id="KW-1133">Transmembrane helix</keyword>